<keyword evidence="4" id="KW-1185">Reference proteome</keyword>
<evidence type="ECO:0000256" key="2">
    <source>
        <dbReference type="SAM" id="SignalP"/>
    </source>
</evidence>
<protein>
    <recommendedName>
        <fullName evidence="5">DUF1772-domain-containing protein</fullName>
    </recommendedName>
</protein>
<keyword evidence="2" id="KW-0732">Signal</keyword>
<gene>
    <name evidence="3" type="ORF">SAMD00023353_3200900</name>
</gene>
<dbReference type="EMBL" id="DF977477">
    <property type="protein sequence ID" value="GAW26452.1"/>
    <property type="molecule type" value="Genomic_DNA"/>
</dbReference>
<evidence type="ECO:0000313" key="4">
    <source>
        <dbReference type="Proteomes" id="UP000054516"/>
    </source>
</evidence>
<dbReference type="Proteomes" id="UP000054516">
    <property type="component" value="Unassembled WGS sequence"/>
</dbReference>
<feature type="signal peptide" evidence="2">
    <location>
        <begin position="1"/>
        <end position="21"/>
    </location>
</feature>
<dbReference type="OrthoDB" id="5405107at2759"/>
<reference evidence="3" key="1">
    <citation type="submission" date="2016-03" db="EMBL/GenBank/DDBJ databases">
        <title>Draft genome sequence of Rosellinia necatrix.</title>
        <authorList>
            <person name="Kanematsu S."/>
        </authorList>
    </citation>
    <scope>NUCLEOTIDE SEQUENCE [LARGE SCALE GENOMIC DNA]</scope>
    <source>
        <strain evidence="3">W97</strain>
    </source>
</reference>
<feature type="transmembrane region" description="Helical" evidence="1">
    <location>
        <begin position="141"/>
        <end position="160"/>
    </location>
</feature>
<keyword evidence="1" id="KW-1133">Transmembrane helix</keyword>
<name>A0A1S8A904_ROSNE</name>
<evidence type="ECO:0008006" key="5">
    <source>
        <dbReference type="Google" id="ProtNLM"/>
    </source>
</evidence>
<evidence type="ECO:0000256" key="1">
    <source>
        <dbReference type="SAM" id="Phobius"/>
    </source>
</evidence>
<feature type="chain" id="PRO_5012865413" description="DUF1772-domain-containing protein" evidence="2">
    <location>
        <begin position="22"/>
        <end position="161"/>
    </location>
</feature>
<accession>A0A1S8A904</accession>
<proteinExistence type="predicted"/>
<keyword evidence="1" id="KW-0812">Transmembrane</keyword>
<dbReference type="OMA" id="REQTRIP"/>
<evidence type="ECO:0000313" key="3">
    <source>
        <dbReference type="EMBL" id="GAW26452.1"/>
    </source>
</evidence>
<keyword evidence="1" id="KW-0472">Membrane</keyword>
<dbReference type="AlphaFoldDB" id="A0A1S8A904"/>
<organism evidence="3">
    <name type="scientific">Rosellinia necatrix</name>
    <name type="common">White root-rot fungus</name>
    <dbReference type="NCBI Taxonomy" id="77044"/>
    <lineage>
        <taxon>Eukaryota</taxon>
        <taxon>Fungi</taxon>
        <taxon>Dikarya</taxon>
        <taxon>Ascomycota</taxon>
        <taxon>Pezizomycotina</taxon>
        <taxon>Sordariomycetes</taxon>
        <taxon>Xylariomycetidae</taxon>
        <taxon>Xylariales</taxon>
        <taxon>Xylariaceae</taxon>
        <taxon>Rosellinia</taxon>
    </lineage>
</organism>
<sequence>MLLKAIHLAQIIIAAYGAVQSQVAITKLLEYEDVTKKLAKFSSEAERQLHKTRMTQAAGAIAILVSFGISVFLITGGAPKGFLVRYLSSPAMALATFASRAYIRDFWAGKGGKAATANKIPMPKMDGYNEALERTQRSLEVLGWLTISWAASSVLALVVGY</sequence>
<feature type="transmembrane region" description="Helical" evidence="1">
    <location>
        <begin position="83"/>
        <end position="103"/>
    </location>
</feature>
<feature type="transmembrane region" description="Helical" evidence="1">
    <location>
        <begin position="57"/>
        <end position="77"/>
    </location>
</feature>